<evidence type="ECO:0000256" key="2">
    <source>
        <dbReference type="ARBA" id="ARBA00009904"/>
    </source>
</evidence>
<dbReference type="EMBL" id="BTRK01000002">
    <property type="protein sequence ID" value="GMR38416.1"/>
    <property type="molecule type" value="Genomic_DNA"/>
</dbReference>
<dbReference type="InterPro" id="IPR002490">
    <property type="entry name" value="V-ATPase_116kDa_su"/>
</dbReference>
<evidence type="ECO:0000256" key="3">
    <source>
        <dbReference type="ARBA" id="ARBA00022448"/>
    </source>
</evidence>
<evidence type="ECO:0000256" key="4">
    <source>
        <dbReference type="ARBA" id="ARBA00022692"/>
    </source>
</evidence>
<comment type="caution">
    <text evidence="8">Lacks conserved residue(s) required for the propagation of feature annotation.</text>
</comment>
<keyword evidence="7 8" id="KW-0472">Membrane</keyword>
<keyword evidence="4 8" id="KW-0812">Transmembrane</keyword>
<evidence type="ECO:0000313" key="9">
    <source>
        <dbReference type="EMBL" id="GMR38416.1"/>
    </source>
</evidence>
<dbReference type="GO" id="GO:0005886">
    <property type="term" value="C:plasma membrane"/>
    <property type="evidence" value="ECO:0007669"/>
    <property type="project" value="TreeGrafter"/>
</dbReference>
<dbReference type="GO" id="GO:0051117">
    <property type="term" value="F:ATPase binding"/>
    <property type="evidence" value="ECO:0007669"/>
    <property type="project" value="TreeGrafter"/>
</dbReference>
<dbReference type="AlphaFoldDB" id="A0AAN4ZCS0"/>
<dbReference type="GO" id="GO:0016471">
    <property type="term" value="C:vacuolar proton-transporting V-type ATPase complex"/>
    <property type="evidence" value="ECO:0007669"/>
    <property type="project" value="TreeGrafter"/>
</dbReference>
<dbReference type="GO" id="GO:0046961">
    <property type="term" value="F:proton-transporting ATPase activity, rotational mechanism"/>
    <property type="evidence" value="ECO:0007669"/>
    <property type="project" value="InterPro"/>
</dbReference>
<organism evidence="9 10">
    <name type="scientific">Pristionchus mayeri</name>
    <dbReference type="NCBI Taxonomy" id="1317129"/>
    <lineage>
        <taxon>Eukaryota</taxon>
        <taxon>Metazoa</taxon>
        <taxon>Ecdysozoa</taxon>
        <taxon>Nematoda</taxon>
        <taxon>Chromadorea</taxon>
        <taxon>Rhabditida</taxon>
        <taxon>Rhabditina</taxon>
        <taxon>Diplogasteromorpha</taxon>
        <taxon>Diplogasteroidea</taxon>
        <taxon>Neodiplogasteridae</taxon>
        <taxon>Pristionchus</taxon>
    </lineage>
</organism>
<comment type="subcellular location">
    <subcellularLocation>
        <location evidence="1">Membrane</location>
        <topology evidence="1">Multi-pass membrane protein</topology>
    </subcellularLocation>
</comment>
<feature type="non-terminal residue" evidence="9">
    <location>
        <position position="1"/>
    </location>
</feature>
<gene>
    <name evidence="9" type="ORF">PMAYCL1PPCAC_08611</name>
</gene>
<dbReference type="Proteomes" id="UP001328107">
    <property type="component" value="Unassembled WGS sequence"/>
</dbReference>
<evidence type="ECO:0000256" key="5">
    <source>
        <dbReference type="ARBA" id="ARBA00022989"/>
    </source>
</evidence>
<dbReference type="GO" id="GO:0007035">
    <property type="term" value="P:vacuolar acidification"/>
    <property type="evidence" value="ECO:0007669"/>
    <property type="project" value="TreeGrafter"/>
</dbReference>
<keyword evidence="8" id="KW-0375">Hydrogen ion transport</keyword>
<evidence type="ECO:0000256" key="7">
    <source>
        <dbReference type="ARBA" id="ARBA00023136"/>
    </source>
</evidence>
<keyword evidence="3 8" id="KW-0813">Transport</keyword>
<comment type="similarity">
    <text evidence="2 8">Belongs to the V-ATPase 116 kDa subunit family.</text>
</comment>
<feature type="transmembrane region" description="Helical" evidence="8">
    <location>
        <begin position="83"/>
        <end position="108"/>
    </location>
</feature>
<comment type="caution">
    <text evidence="9">The sequence shown here is derived from an EMBL/GenBank/DDBJ whole genome shotgun (WGS) entry which is preliminary data.</text>
</comment>
<dbReference type="PANTHER" id="PTHR11629:SF58">
    <property type="entry name" value="V-TYPE PROTON ATPASE 116 KDA SUBUNIT A 3"/>
    <property type="match status" value="1"/>
</dbReference>
<protein>
    <recommendedName>
        <fullName evidence="8">V-type proton ATPase subunit a</fullName>
    </recommendedName>
</protein>
<keyword evidence="10" id="KW-1185">Reference proteome</keyword>
<keyword evidence="5 8" id="KW-1133">Transmembrane helix</keyword>
<feature type="non-terminal residue" evidence="9">
    <location>
        <position position="209"/>
    </location>
</feature>
<evidence type="ECO:0000256" key="1">
    <source>
        <dbReference type="ARBA" id="ARBA00004141"/>
    </source>
</evidence>
<feature type="transmembrane region" description="Helical" evidence="8">
    <location>
        <begin position="128"/>
        <end position="146"/>
    </location>
</feature>
<dbReference type="GO" id="GO:0033179">
    <property type="term" value="C:proton-transporting V-type ATPase, V0 domain"/>
    <property type="evidence" value="ECO:0007669"/>
    <property type="project" value="InterPro"/>
</dbReference>
<dbReference type="PANTHER" id="PTHR11629">
    <property type="entry name" value="VACUOLAR PROTON ATPASES"/>
    <property type="match status" value="1"/>
</dbReference>
<accession>A0AAN4ZCS0</accession>
<evidence type="ECO:0000313" key="10">
    <source>
        <dbReference type="Proteomes" id="UP001328107"/>
    </source>
</evidence>
<proteinExistence type="inferred from homology"/>
<evidence type="ECO:0000256" key="6">
    <source>
        <dbReference type="ARBA" id="ARBA00023065"/>
    </source>
</evidence>
<name>A0AAN4ZCS0_9BILA</name>
<sequence>LIAECWIPTANIDDVRATLSAGAVTAGSSIVPVLNEIDTDETPPTHFTLNKFTRGFQSIVSAYGIANYKELNPTPWCIISFPFIFAVMFGDVGHATLMLIFALALIFYSERITAVEIDDEIFSTFFNGRYIILLMGAFSFYTGFIYNDFFARSVNIFGSAWATHGNNNSCWNWKGLKDVDKWEREAAQRNRTFSIMLDPVHCYDEDVVS</sequence>
<dbReference type="Pfam" id="PF01496">
    <property type="entry name" value="V_ATPase_I"/>
    <property type="match status" value="1"/>
</dbReference>
<keyword evidence="6 8" id="KW-0406">Ion transport</keyword>
<evidence type="ECO:0000256" key="8">
    <source>
        <dbReference type="RuleBase" id="RU361189"/>
    </source>
</evidence>
<reference evidence="10" key="1">
    <citation type="submission" date="2022-10" db="EMBL/GenBank/DDBJ databases">
        <title>Genome assembly of Pristionchus species.</title>
        <authorList>
            <person name="Yoshida K."/>
            <person name="Sommer R.J."/>
        </authorList>
    </citation>
    <scope>NUCLEOTIDE SEQUENCE [LARGE SCALE GENOMIC DNA]</scope>
    <source>
        <strain evidence="10">RS5460</strain>
    </source>
</reference>
<comment type="function">
    <text evidence="8">Essential component of the vacuolar proton pump (V-ATPase), a multimeric enzyme that catalyzes the translocation of protons across the membranes. Required for assembly and activity of the V-ATPase.</text>
</comment>